<dbReference type="PANTHER" id="PTHR10344">
    <property type="entry name" value="THYMIDYLATE KINASE"/>
    <property type="match status" value="1"/>
</dbReference>
<dbReference type="PANTHER" id="PTHR10344:SF4">
    <property type="entry name" value="UMP-CMP KINASE 2, MITOCHONDRIAL"/>
    <property type="match status" value="1"/>
</dbReference>
<dbReference type="Gene3D" id="3.40.50.300">
    <property type="entry name" value="P-loop containing nucleotide triphosphate hydrolases"/>
    <property type="match status" value="1"/>
</dbReference>
<accession>A0A067WAC2</accession>
<reference evidence="14 15" key="1">
    <citation type="submission" date="2012-04" db="EMBL/GenBank/DDBJ databases">
        <title>The Genome Sequence of Bartonella rochalimae BMGH.</title>
        <authorList>
            <consortium name="The Broad Institute Genome Sequencing Platform"/>
            <consortium name="The Broad Institute Genome Sequencing Center for Infectious Disease"/>
            <person name="Feldgarden M."/>
            <person name="Kirby J."/>
            <person name="Kosoy M."/>
            <person name="Birtles R."/>
            <person name="Probert W.S."/>
            <person name="Chiaraviglio L."/>
            <person name="Walker B."/>
            <person name="Young S.K."/>
            <person name="Zeng Q."/>
            <person name="Gargeya S."/>
            <person name="Fitzgerald M."/>
            <person name="Haas B."/>
            <person name="Abouelleil A."/>
            <person name="Alvarado L."/>
            <person name="Arachchi H.M."/>
            <person name="Berlin A.M."/>
            <person name="Chapman S.B."/>
            <person name="Goldberg J."/>
            <person name="Griggs A."/>
            <person name="Gujja S."/>
            <person name="Hansen M."/>
            <person name="Howarth C."/>
            <person name="Imamovic A."/>
            <person name="Larimer J."/>
            <person name="McCowen C."/>
            <person name="Montmayeur A."/>
            <person name="Murphy C."/>
            <person name="Neiman D."/>
            <person name="Pearson M."/>
            <person name="Priest M."/>
            <person name="Roberts A."/>
            <person name="Saif S."/>
            <person name="Shea T."/>
            <person name="Sisk P."/>
            <person name="Sykes S."/>
            <person name="Wortman J."/>
            <person name="Nusbaum C."/>
            <person name="Birren B."/>
        </authorList>
    </citation>
    <scope>NUCLEOTIDE SEQUENCE [LARGE SCALE GENOMIC DNA]</scope>
    <source>
        <strain evidence="14 15">ATCC BAA-1498</strain>
    </source>
</reference>
<keyword evidence="4 12" id="KW-0808">Transferase</keyword>
<comment type="function">
    <text evidence="11 12">Phosphorylation of dTMP to form dTDP in both de novo and salvage pathways of dTTP synthesis.</text>
</comment>
<dbReference type="HAMAP" id="MF_00165">
    <property type="entry name" value="Thymidylate_kinase"/>
    <property type="match status" value="1"/>
</dbReference>
<keyword evidence="6 12" id="KW-0547">Nucleotide-binding</keyword>
<evidence type="ECO:0000256" key="5">
    <source>
        <dbReference type="ARBA" id="ARBA00022727"/>
    </source>
</evidence>
<organism evidence="14 15">
    <name type="scientific">Bartonella rochalimae ATCC BAA-1498</name>
    <dbReference type="NCBI Taxonomy" id="685782"/>
    <lineage>
        <taxon>Bacteria</taxon>
        <taxon>Pseudomonadati</taxon>
        <taxon>Pseudomonadota</taxon>
        <taxon>Alphaproteobacteria</taxon>
        <taxon>Hyphomicrobiales</taxon>
        <taxon>Bartonellaceae</taxon>
        <taxon>Bartonella</taxon>
    </lineage>
</organism>
<dbReference type="GO" id="GO:0005829">
    <property type="term" value="C:cytosol"/>
    <property type="evidence" value="ECO:0007669"/>
    <property type="project" value="TreeGrafter"/>
</dbReference>
<dbReference type="PATRIC" id="fig|685782.3.peg.223"/>
<feature type="binding site" evidence="12">
    <location>
        <begin position="21"/>
        <end position="28"/>
    </location>
    <ligand>
        <name>ATP</name>
        <dbReference type="ChEBI" id="CHEBI:30616"/>
    </ligand>
</feature>
<proteinExistence type="inferred from homology"/>
<evidence type="ECO:0000256" key="10">
    <source>
        <dbReference type="ARBA" id="ARBA00048743"/>
    </source>
</evidence>
<evidence type="ECO:0000259" key="13">
    <source>
        <dbReference type="Pfam" id="PF02223"/>
    </source>
</evidence>
<comment type="catalytic activity">
    <reaction evidence="10 12">
        <text>dTMP + ATP = dTDP + ADP</text>
        <dbReference type="Rhea" id="RHEA:13517"/>
        <dbReference type="ChEBI" id="CHEBI:30616"/>
        <dbReference type="ChEBI" id="CHEBI:58369"/>
        <dbReference type="ChEBI" id="CHEBI:63528"/>
        <dbReference type="ChEBI" id="CHEBI:456216"/>
        <dbReference type="EC" id="2.7.4.9"/>
    </reaction>
</comment>
<evidence type="ECO:0000256" key="7">
    <source>
        <dbReference type="ARBA" id="ARBA00022777"/>
    </source>
</evidence>
<protein>
    <recommendedName>
        <fullName evidence="3 12">Thymidylate kinase</fullName>
        <ecNumber evidence="2 12">2.7.4.9</ecNumber>
    </recommendedName>
    <alternativeName>
        <fullName evidence="9 12">dTMP kinase</fullName>
    </alternativeName>
</protein>
<dbReference type="Proteomes" id="UP000027336">
    <property type="component" value="Unassembled WGS sequence"/>
</dbReference>
<evidence type="ECO:0000256" key="12">
    <source>
        <dbReference type="HAMAP-Rule" id="MF_00165"/>
    </source>
</evidence>
<dbReference type="InterPro" id="IPR027417">
    <property type="entry name" value="P-loop_NTPase"/>
</dbReference>
<dbReference type="GO" id="GO:0006227">
    <property type="term" value="P:dUDP biosynthetic process"/>
    <property type="evidence" value="ECO:0007669"/>
    <property type="project" value="TreeGrafter"/>
</dbReference>
<dbReference type="GO" id="GO:0004798">
    <property type="term" value="F:dTMP kinase activity"/>
    <property type="evidence" value="ECO:0007669"/>
    <property type="project" value="UniProtKB-UniRule"/>
</dbReference>
<dbReference type="AlphaFoldDB" id="A0A067WAC2"/>
<evidence type="ECO:0000256" key="6">
    <source>
        <dbReference type="ARBA" id="ARBA00022741"/>
    </source>
</evidence>
<evidence type="ECO:0000256" key="11">
    <source>
        <dbReference type="ARBA" id="ARBA00057735"/>
    </source>
</evidence>
<evidence type="ECO:0000256" key="3">
    <source>
        <dbReference type="ARBA" id="ARBA00017144"/>
    </source>
</evidence>
<feature type="domain" description="Thymidylate kinase-like" evidence="13">
    <location>
        <begin position="19"/>
        <end position="216"/>
    </location>
</feature>
<evidence type="ECO:0000256" key="4">
    <source>
        <dbReference type="ARBA" id="ARBA00022679"/>
    </source>
</evidence>
<dbReference type="Pfam" id="PF02223">
    <property type="entry name" value="Thymidylate_kin"/>
    <property type="match status" value="1"/>
</dbReference>
<sequence>MHKNKELRDSYMSGYFITFEGGEGVGKTTQISLLAQYLGRKGYDVIITREPGGTAGAEAIRYILLSGSVAQYGPFIETFLFTAARADHVSEIIMPSLQAGKIVLCDRFIDSTRVYQGINKGINNRVDAHIFSILEHIGMKGIKPDLTFLLDIPAKLGIERVNLRRKKIEKIDYFEKDDLAIQEQRRQAFLELAKHEPYRFQVIDGTCAVEVIADQIKDICHQLLPAFP</sequence>
<dbReference type="CDD" id="cd01672">
    <property type="entry name" value="TMPK"/>
    <property type="match status" value="1"/>
</dbReference>
<dbReference type="GO" id="GO:0006235">
    <property type="term" value="P:dTTP biosynthetic process"/>
    <property type="evidence" value="ECO:0007669"/>
    <property type="project" value="UniProtKB-UniRule"/>
</dbReference>
<dbReference type="EMBL" id="AHPK01000002">
    <property type="protein sequence ID" value="KEC56794.1"/>
    <property type="molecule type" value="Genomic_DNA"/>
</dbReference>
<name>A0A067WAC2_9HYPH</name>
<keyword evidence="7 12" id="KW-0418">Kinase</keyword>
<dbReference type="PROSITE" id="PS01331">
    <property type="entry name" value="THYMIDYLATE_KINASE"/>
    <property type="match status" value="1"/>
</dbReference>
<comment type="caution">
    <text evidence="14">The sequence shown here is derived from an EMBL/GenBank/DDBJ whole genome shotgun (WGS) entry which is preliminary data.</text>
</comment>
<evidence type="ECO:0000313" key="14">
    <source>
        <dbReference type="EMBL" id="KEC56794.1"/>
    </source>
</evidence>
<dbReference type="GO" id="GO:0005524">
    <property type="term" value="F:ATP binding"/>
    <property type="evidence" value="ECO:0007669"/>
    <property type="project" value="UniProtKB-UniRule"/>
</dbReference>
<evidence type="ECO:0000256" key="9">
    <source>
        <dbReference type="ARBA" id="ARBA00029962"/>
    </source>
</evidence>
<dbReference type="FunFam" id="3.40.50.300:FF:000225">
    <property type="entry name" value="Thymidylate kinase"/>
    <property type="match status" value="1"/>
</dbReference>
<dbReference type="NCBIfam" id="TIGR00041">
    <property type="entry name" value="DTMP_kinase"/>
    <property type="match status" value="1"/>
</dbReference>
<evidence type="ECO:0000256" key="2">
    <source>
        <dbReference type="ARBA" id="ARBA00012980"/>
    </source>
</evidence>
<comment type="similarity">
    <text evidence="1 12">Belongs to the thymidylate kinase family.</text>
</comment>
<dbReference type="InterPro" id="IPR018095">
    <property type="entry name" value="Thymidylate_kin_CS"/>
</dbReference>
<dbReference type="GO" id="GO:0006233">
    <property type="term" value="P:dTDP biosynthetic process"/>
    <property type="evidence" value="ECO:0007669"/>
    <property type="project" value="InterPro"/>
</dbReference>
<keyword evidence="8 12" id="KW-0067">ATP-binding</keyword>
<evidence type="ECO:0000256" key="8">
    <source>
        <dbReference type="ARBA" id="ARBA00022840"/>
    </source>
</evidence>
<gene>
    <name evidence="12" type="primary">tmk</name>
    <name evidence="14" type="ORF">O99_00216</name>
</gene>
<keyword evidence="15" id="KW-1185">Reference proteome</keyword>
<dbReference type="HOGENOM" id="CLU_049131_0_0_5"/>
<dbReference type="InterPro" id="IPR018094">
    <property type="entry name" value="Thymidylate_kinase"/>
</dbReference>
<dbReference type="SUPFAM" id="SSF52540">
    <property type="entry name" value="P-loop containing nucleoside triphosphate hydrolases"/>
    <property type="match status" value="1"/>
</dbReference>
<evidence type="ECO:0000313" key="15">
    <source>
        <dbReference type="Proteomes" id="UP000027336"/>
    </source>
</evidence>
<dbReference type="eggNOG" id="COG0125">
    <property type="taxonomic scope" value="Bacteria"/>
</dbReference>
<dbReference type="InterPro" id="IPR039430">
    <property type="entry name" value="Thymidylate_kin-like_dom"/>
</dbReference>
<keyword evidence="5 12" id="KW-0545">Nucleotide biosynthesis</keyword>
<dbReference type="EC" id="2.7.4.9" evidence="2 12"/>
<evidence type="ECO:0000256" key="1">
    <source>
        <dbReference type="ARBA" id="ARBA00009776"/>
    </source>
</evidence>